<dbReference type="PANTHER" id="PTHR31528:SF1">
    <property type="entry name" value="4-AMINO-5-HYDROXYMETHYL-2-METHYLPYRIMIDINE PHOSPHATE SYNTHASE THI11-RELATED"/>
    <property type="match status" value="1"/>
</dbReference>
<dbReference type="Pfam" id="PF09084">
    <property type="entry name" value="NMT1"/>
    <property type="match status" value="1"/>
</dbReference>
<accession>A0A7S0NQE5</accession>
<evidence type="ECO:0000256" key="4">
    <source>
        <dbReference type="ARBA" id="ARBA00011738"/>
    </source>
</evidence>
<name>A0A7S0NQE5_9EUKA</name>
<dbReference type="GO" id="GO:0016740">
    <property type="term" value="F:transferase activity"/>
    <property type="evidence" value="ECO:0007669"/>
    <property type="project" value="UniProtKB-KW"/>
</dbReference>
<protein>
    <recommendedName>
        <fullName evidence="10">Thiamine pyrimidine synthase</fullName>
    </recommendedName>
</protein>
<dbReference type="SUPFAM" id="SSF53850">
    <property type="entry name" value="Periplasmic binding protein-like II"/>
    <property type="match status" value="1"/>
</dbReference>
<keyword evidence="8" id="KW-0784">Thiamine biosynthesis</keyword>
<evidence type="ECO:0000256" key="9">
    <source>
        <dbReference type="ARBA" id="ARBA00023004"/>
    </source>
</evidence>
<keyword evidence="6" id="KW-0479">Metal-binding</keyword>
<dbReference type="Gene3D" id="3.40.190.10">
    <property type="entry name" value="Periplasmic binding protein-like II"/>
    <property type="match status" value="2"/>
</dbReference>
<sequence>MAPSCFVCAFVIASLGSAHAESCDAPPSERVSLTIGLEWFLNADHLPLVVGVRAGLFERLGIDVTLKEPADHWQAEKEIEQGTLDVAVTETLHLAIDSAAGKEVLGFSRFLHTDGGVMYLPPSGITRPRDMCNKTISYPGYPGPGGPAIVQTMVEADGGACSPEMYGKHDGGFYHTKALQERSADVATLIFYNFEVIEARAQGLEPRFFSLKEWGVPDFCQLVLFTTPSRYLALKPALRKLVLGMRAAVGIIHREPDRARQVFDEYLQSRGELPDPSSIAVHRETMNATLSAFPNDNSIASDYFDNLMAWLVHTKQVDANAAATSPPRNYWTNEIAL</sequence>
<dbReference type="GO" id="GO:0009228">
    <property type="term" value="P:thiamine biosynthetic process"/>
    <property type="evidence" value="ECO:0007669"/>
    <property type="project" value="UniProtKB-KW"/>
</dbReference>
<dbReference type="InterPro" id="IPR015168">
    <property type="entry name" value="SsuA/THI5"/>
</dbReference>
<gene>
    <name evidence="14" type="ORF">CLEP1334_LOCUS1991</name>
</gene>
<comment type="subunit">
    <text evidence="4">Homodimer.</text>
</comment>
<evidence type="ECO:0000259" key="13">
    <source>
        <dbReference type="Pfam" id="PF09084"/>
    </source>
</evidence>
<evidence type="ECO:0000256" key="10">
    <source>
        <dbReference type="ARBA" id="ARBA00033171"/>
    </source>
</evidence>
<comment type="similarity">
    <text evidence="3">Belongs to the NMT1/THI5 family.</text>
</comment>
<keyword evidence="5" id="KW-0808">Transferase</keyword>
<dbReference type="AlphaFoldDB" id="A0A7S0NQE5"/>
<evidence type="ECO:0000256" key="1">
    <source>
        <dbReference type="ARBA" id="ARBA00003469"/>
    </source>
</evidence>
<organism evidence="14">
    <name type="scientific">Calcidiscus leptoporus</name>
    <dbReference type="NCBI Taxonomy" id="127549"/>
    <lineage>
        <taxon>Eukaryota</taxon>
        <taxon>Haptista</taxon>
        <taxon>Haptophyta</taxon>
        <taxon>Prymnesiophyceae</taxon>
        <taxon>Coccolithales</taxon>
        <taxon>Calcidiscaceae</taxon>
        <taxon>Calcidiscus</taxon>
    </lineage>
</organism>
<evidence type="ECO:0000256" key="12">
    <source>
        <dbReference type="SAM" id="SignalP"/>
    </source>
</evidence>
<evidence type="ECO:0000256" key="2">
    <source>
        <dbReference type="ARBA" id="ARBA00004948"/>
    </source>
</evidence>
<evidence type="ECO:0000256" key="6">
    <source>
        <dbReference type="ARBA" id="ARBA00022723"/>
    </source>
</evidence>
<dbReference type="EMBL" id="HBER01003917">
    <property type="protein sequence ID" value="CAD8526646.1"/>
    <property type="molecule type" value="Transcribed_RNA"/>
</dbReference>
<dbReference type="UniPathway" id="UPA00060"/>
<keyword evidence="12" id="KW-0732">Signal</keyword>
<dbReference type="InterPro" id="IPR027939">
    <property type="entry name" value="NMT1/THI5"/>
</dbReference>
<reference evidence="14" key="1">
    <citation type="submission" date="2021-01" db="EMBL/GenBank/DDBJ databases">
        <authorList>
            <person name="Corre E."/>
            <person name="Pelletier E."/>
            <person name="Niang G."/>
            <person name="Scheremetjew M."/>
            <person name="Finn R."/>
            <person name="Kale V."/>
            <person name="Holt S."/>
            <person name="Cochrane G."/>
            <person name="Meng A."/>
            <person name="Brown T."/>
            <person name="Cohen L."/>
        </authorList>
    </citation>
    <scope>NUCLEOTIDE SEQUENCE</scope>
    <source>
        <strain evidence="14">RCC1130</strain>
    </source>
</reference>
<keyword evidence="7" id="KW-0663">Pyridoxal phosphate</keyword>
<feature type="domain" description="SsuA/THI5-like" evidence="13">
    <location>
        <begin position="42"/>
        <end position="259"/>
    </location>
</feature>
<dbReference type="GO" id="GO:0046872">
    <property type="term" value="F:metal ion binding"/>
    <property type="evidence" value="ECO:0007669"/>
    <property type="project" value="UniProtKB-KW"/>
</dbReference>
<dbReference type="PANTHER" id="PTHR31528">
    <property type="entry name" value="4-AMINO-5-HYDROXYMETHYL-2-METHYLPYRIMIDINE PHOSPHATE SYNTHASE THI11-RELATED"/>
    <property type="match status" value="1"/>
</dbReference>
<evidence type="ECO:0000256" key="5">
    <source>
        <dbReference type="ARBA" id="ARBA00022679"/>
    </source>
</evidence>
<feature type="chain" id="PRO_5030940387" description="Thiamine pyrimidine synthase" evidence="12">
    <location>
        <begin position="21"/>
        <end position="337"/>
    </location>
</feature>
<comment type="function">
    <text evidence="1">Responsible for the formation of the pyrimidine heterocycle in the thiamine biosynthesis pathway. Catalyzes the formation of hydroxymethylpyrimidine phosphate (HMP-P) from histidine and pyridoxal phosphate (PLP). The protein uses PLP and the active site histidine to form HMP-P, generating an inactive enzyme. The enzyme can only undergo a single turnover, which suggests it is a suicide enzyme.</text>
</comment>
<feature type="signal peptide" evidence="12">
    <location>
        <begin position="1"/>
        <end position="20"/>
    </location>
</feature>
<dbReference type="GO" id="GO:0009229">
    <property type="term" value="P:thiamine diphosphate biosynthetic process"/>
    <property type="evidence" value="ECO:0007669"/>
    <property type="project" value="UniProtKB-UniPathway"/>
</dbReference>
<evidence type="ECO:0000256" key="11">
    <source>
        <dbReference type="ARBA" id="ARBA00048179"/>
    </source>
</evidence>
<proteinExistence type="inferred from homology"/>
<comment type="catalytic activity">
    <reaction evidence="11">
        <text>N(6)-(pyridoxal phosphate)-L-lysyl-[4-amino-5-hydroxymethyl-2-methylpyrimidine phosphate synthase] + L-histidyl-[4-amino-5-hydroxymethyl-2-methylpyrimidine phosphate synthase] + 2 Fe(3+) + 4 H2O = L-lysyl-[4-amino-5-hydroxymethyl-2-methylpyrimidine phosphate synthase] + (2S)-2-amino-5-hydroxy-4-oxopentanoyl-[4-amino-5-hydroxymethyl-2-methylpyrimidine phosphate synthase] + 4-amino-2-methyl-5-(phosphooxymethyl)pyrimidine + 3-oxopropanoate + 2 Fe(2+) + 2 H(+)</text>
        <dbReference type="Rhea" id="RHEA:65756"/>
        <dbReference type="Rhea" id="RHEA-COMP:16892"/>
        <dbReference type="Rhea" id="RHEA-COMP:16893"/>
        <dbReference type="Rhea" id="RHEA-COMP:16894"/>
        <dbReference type="Rhea" id="RHEA-COMP:16895"/>
        <dbReference type="ChEBI" id="CHEBI:15377"/>
        <dbReference type="ChEBI" id="CHEBI:15378"/>
        <dbReference type="ChEBI" id="CHEBI:29033"/>
        <dbReference type="ChEBI" id="CHEBI:29034"/>
        <dbReference type="ChEBI" id="CHEBI:29969"/>
        <dbReference type="ChEBI" id="CHEBI:29979"/>
        <dbReference type="ChEBI" id="CHEBI:33190"/>
        <dbReference type="ChEBI" id="CHEBI:58354"/>
        <dbReference type="ChEBI" id="CHEBI:143915"/>
        <dbReference type="ChEBI" id="CHEBI:157692"/>
    </reaction>
    <physiologicalReaction direction="left-to-right" evidence="11">
        <dbReference type="Rhea" id="RHEA:65757"/>
    </physiologicalReaction>
</comment>
<evidence type="ECO:0000256" key="7">
    <source>
        <dbReference type="ARBA" id="ARBA00022898"/>
    </source>
</evidence>
<keyword evidence="9" id="KW-0408">Iron</keyword>
<evidence type="ECO:0000313" key="14">
    <source>
        <dbReference type="EMBL" id="CAD8526646.1"/>
    </source>
</evidence>
<evidence type="ECO:0000256" key="3">
    <source>
        <dbReference type="ARBA" id="ARBA00009406"/>
    </source>
</evidence>
<evidence type="ECO:0000256" key="8">
    <source>
        <dbReference type="ARBA" id="ARBA00022977"/>
    </source>
</evidence>
<comment type="pathway">
    <text evidence="2">Cofactor biosynthesis; thiamine diphosphate biosynthesis.</text>
</comment>